<dbReference type="eggNOG" id="COG1196">
    <property type="taxonomic scope" value="Bacteria"/>
</dbReference>
<dbReference type="SUPFAM" id="SSF52540">
    <property type="entry name" value="P-loop containing nucleoside triphosphate hydrolases"/>
    <property type="match status" value="1"/>
</dbReference>
<dbReference type="Proteomes" id="UP000012589">
    <property type="component" value="Unassembled WGS sequence"/>
</dbReference>
<protein>
    <recommendedName>
        <fullName evidence="3">ATPase AAA-type core domain-containing protein</fullName>
    </recommendedName>
</protein>
<dbReference type="AlphaFoldDB" id="N2B6U9"/>
<dbReference type="HOGENOM" id="CLU_019819_0_0_9"/>
<evidence type="ECO:0008006" key="3">
    <source>
        <dbReference type="Google" id="ProtNLM"/>
    </source>
</evidence>
<comment type="caution">
    <text evidence="1">The sequence shown here is derived from an EMBL/GenBank/DDBJ whole genome shotgun (WGS) entry which is preliminary data.</text>
</comment>
<reference evidence="1 2" key="1">
    <citation type="journal article" date="2014" name="Genome Announc.">
        <title>Draft genome sequences of the altered schaedler flora, a defined bacterial community from gnotobiotic mice.</title>
        <authorList>
            <person name="Wannemuehler M.J."/>
            <person name="Overstreet A.M."/>
            <person name="Ward D.V."/>
            <person name="Phillips G.J."/>
        </authorList>
    </citation>
    <scope>NUCLEOTIDE SEQUENCE [LARGE SCALE GENOMIC DNA]</scope>
    <source>
        <strain evidence="1 2">ASF492</strain>
    </source>
</reference>
<accession>N2B6U9</accession>
<dbReference type="Gene3D" id="3.40.50.300">
    <property type="entry name" value="P-loop containing nucleotide triphosphate hydrolases"/>
    <property type="match status" value="1"/>
</dbReference>
<organism evidence="1 2">
    <name type="scientific">Eubacterium plexicaudatum ASF492</name>
    <dbReference type="NCBI Taxonomy" id="1235802"/>
    <lineage>
        <taxon>Bacteria</taxon>
        <taxon>Bacillati</taxon>
        <taxon>Bacillota</taxon>
        <taxon>Clostridia</taxon>
        <taxon>Eubacteriales</taxon>
        <taxon>Eubacteriaceae</taxon>
        <taxon>Eubacterium</taxon>
    </lineage>
</organism>
<evidence type="ECO:0000313" key="2">
    <source>
        <dbReference type="Proteomes" id="UP000012589"/>
    </source>
</evidence>
<dbReference type="STRING" id="1235802.C823_01144"/>
<dbReference type="PATRIC" id="fig|1235802.3.peg.1223"/>
<dbReference type="EMBL" id="AQFT01000037">
    <property type="protein sequence ID" value="EMZ34228.1"/>
    <property type="molecule type" value="Genomic_DNA"/>
</dbReference>
<gene>
    <name evidence="1" type="ORF">C823_01144</name>
</gene>
<dbReference type="InterPro" id="IPR027417">
    <property type="entry name" value="P-loop_NTPase"/>
</dbReference>
<keyword evidence="2" id="KW-1185">Reference proteome</keyword>
<evidence type="ECO:0000313" key="1">
    <source>
        <dbReference type="EMBL" id="EMZ34228.1"/>
    </source>
</evidence>
<name>N2B6U9_9FIRM</name>
<sequence length="600" mass="70324">MIAHQKKTLTSQHKPQANDVMSLGKEMFNELVFMDYFDAYEFRNKKNEIFNKVYSVENNVEEKLRFLTGSDCHRWEHYPYSEENEKIEFKFTYIKSLPSFKGLAMAVTDHHRIELENSFYNPNEKYFKEVVVDIDGKENVIPLSKGLNDIIGDNSIGKSLFLYAITDDYKKIDKHLRTGYSKYIDKNRLAFRTTIKETDIFRYNQQGEIRGIFDDDGLKPDKYLSNFYPNTINSDKYRNIVDVEFEKLFDALKDKYAYDADISKLPVFTIPANESTEKSITFIDNVKKIATKEIQNLVDLFEKTVADLNQLITNKELLETDKKHIETSLDMFKMMSEKYTGKLEKLKKENEKINIFNSYLRSYKAKYGRKITDEQAVFSEYVENKELAIESMAELMLKRQKLKKYIPDVAETEVIPETNPVDKYRFVSKLQIEKINNDYIKSILKSVIKRGKNIDTLIITELELKDMIKNYPSEDQITPLEVLKAKINSKLDNDFKIRNTIVEENMDVYDEVSSGFDAQMYFTLLSGEMRDKGIYIIDQPEDHISQRAIKEKVLDQFRRMGQQRQVIMVTHNPQFIVNLDVDNVIYLSKNNGKFTIQSGA</sequence>
<proteinExistence type="predicted"/>